<protein>
    <submittedName>
        <fullName evidence="3">Putative transposase</fullName>
    </submittedName>
</protein>
<sequence>MSAQDVLVLWLLGSCVMYSSSSPVTAFAVNVYASTSTPSSRDVGARCAGALAAWILRYVQFQFTRNGVRSKCLCEHLTVFEERSQQHFLERLGRVEKNAKMVFPRHVHNRAGARFLKLIFRFFGSLHLDHRDDVESHRVRGFRTAHCTKHAESGWRWKTDGRPIRRNAAASAFRPPRRLRGRSSNRVALHPSSATRRSPPGSSRDPYRRD</sequence>
<evidence type="ECO:0000256" key="2">
    <source>
        <dbReference type="SAM" id="SignalP"/>
    </source>
</evidence>
<keyword evidence="2" id="KW-0732">Signal</keyword>
<name>A0A6B0V1W7_IXORI</name>
<feature type="compositionally biased region" description="Polar residues" evidence="1">
    <location>
        <begin position="184"/>
        <end position="196"/>
    </location>
</feature>
<feature type="chain" id="PRO_5025386452" evidence="2">
    <location>
        <begin position="22"/>
        <end position="210"/>
    </location>
</feature>
<feature type="signal peptide" evidence="2">
    <location>
        <begin position="1"/>
        <end position="21"/>
    </location>
</feature>
<evidence type="ECO:0000256" key="1">
    <source>
        <dbReference type="SAM" id="MobiDB-lite"/>
    </source>
</evidence>
<accession>A0A6B0V1W7</accession>
<reference evidence="3" key="1">
    <citation type="submission" date="2019-12" db="EMBL/GenBank/DDBJ databases">
        <title>An insight into the sialome of adult female Ixodes ricinus ticks feeding for 6 days.</title>
        <authorList>
            <person name="Perner J."/>
            <person name="Ribeiro J.M.C."/>
        </authorList>
    </citation>
    <scope>NUCLEOTIDE SEQUENCE</scope>
    <source>
        <strain evidence="3">Semi-engorged</strain>
        <tissue evidence="3">Salivary glands</tissue>
    </source>
</reference>
<dbReference type="EMBL" id="GIFC01014177">
    <property type="protein sequence ID" value="MXU96260.1"/>
    <property type="molecule type" value="Transcribed_RNA"/>
</dbReference>
<organism evidence="3">
    <name type="scientific">Ixodes ricinus</name>
    <name type="common">Common tick</name>
    <name type="synonym">Acarus ricinus</name>
    <dbReference type="NCBI Taxonomy" id="34613"/>
    <lineage>
        <taxon>Eukaryota</taxon>
        <taxon>Metazoa</taxon>
        <taxon>Ecdysozoa</taxon>
        <taxon>Arthropoda</taxon>
        <taxon>Chelicerata</taxon>
        <taxon>Arachnida</taxon>
        <taxon>Acari</taxon>
        <taxon>Parasitiformes</taxon>
        <taxon>Ixodida</taxon>
        <taxon>Ixodoidea</taxon>
        <taxon>Ixodidae</taxon>
        <taxon>Ixodinae</taxon>
        <taxon>Ixodes</taxon>
    </lineage>
</organism>
<proteinExistence type="predicted"/>
<feature type="region of interest" description="Disordered" evidence="1">
    <location>
        <begin position="167"/>
        <end position="210"/>
    </location>
</feature>
<dbReference type="AlphaFoldDB" id="A0A6B0V1W7"/>
<evidence type="ECO:0000313" key="3">
    <source>
        <dbReference type="EMBL" id="MXU96260.1"/>
    </source>
</evidence>